<evidence type="ECO:0008006" key="8">
    <source>
        <dbReference type="Google" id="ProtNLM"/>
    </source>
</evidence>
<proteinExistence type="predicted"/>
<evidence type="ECO:0000256" key="4">
    <source>
        <dbReference type="ARBA" id="ARBA00023136"/>
    </source>
</evidence>
<evidence type="ECO:0000256" key="1">
    <source>
        <dbReference type="ARBA" id="ARBA00004141"/>
    </source>
</evidence>
<name>A0A6G0WP11_9STRA</name>
<dbReference type="AlphaFoldDB" id="A0A6G0WP11"/>
<keyword evidence="4 5" id="KW-0472">Membrane</keyword>
<dbReference type="GO" id="GO:0005739">
    <property type="term" value="C:mitochondrion"/>
    <property type="evidence" value="ECO:0007669"/>
    <property type="project" value="TreeGrafter"/>
</dbReference>
<dbReference type="GO" id="GO:0016020">
    <property type="term" value="C:membrane"/>
    <property type="evidence" value="ECO:0007669"/>
    <property type="project" value="UniProtKB-SubCell"/>
</dbReference>
<evidence type="ECO:0000256" key="5">
    <source>
        <dbReference type="SAM" id="Phobius"/>
    </source>
</evidence>
<reference evidence="6 7" key="1">
    <citation type="submission" date="2019-07" db="EMBL/GenBank/DDBJ databases">
        <title>Genomics analysis of Aphanomyces spp. identifies a new class of oomycete effector associated with host adaptation.</title>
        <authorList>
            <person name="Gaulin E."/>
        </authorList>
    </citation>
    <scope>NUCLEOTIDE SEQUENCE [LARGE SCALE GENOMIC DNA]</scope>
    <source>
        <strain evidence="6 7">ATCC 201684</strain>
    </source>
</reference>
<dbReference type="VEuPathDB" id="FungiDB:AeMF1_020361"/>
<accession>A0A6G0WP11</accession>
<keyword evidence="3 5" id="KW-1133">Transmembrane helix</keyword>
<dbReference type="Pfam" id="PF10507">
    <property type="entry name" value="TMEM65"/>
    <property type="match status" value="1"/>
</dbReference>
<protein>
    <recommendedName>
        <fullName evidence="8">Transmembrane protein 65</fullName>
    </recommendedName>
</protein>
<evidence type="ECO:0000313" key="6">
    <source>
        <dbReference type="EMBL" id="KAF0729091.1"/>
    </source>
</evidence>
<dbReference type="InterPro" id="IPR019537">
    <property type="entry name" value="TMEM65"/>
</dbReference>
<dbReference type="PANTHER" id="PTHR21706:SF15">
    <property type="entry name" value="TRANSMEMBRANE PROTEIN 65"/>
    <property type="match status" value="1"/>
</dbReference>
<evidence type="ECO:0000256" key="3">
    <source>
        <dbReference type="ARBA" id="ARBA00022989"/>
    </source>
</evidence>
<evidence type="ECO:0000313" key="7">
    <source>
        <dbReference type="Proteomes" id="UP000481153"/>
    </source>
</evidence>
<comment type="subcellular location">
    <subcellularLocation>
        <location evidence="1">Membrane</location>
        <topology evidence="1">Multi-pass membrane protein</topology>
    </subcellularLocation>
</comment>
<evidence type="ECO:0000256" key="2">
    <source>
        <dbReference type="ARBA" id="ARBA00022692"/>
    </source>
</evidence>
<dbReference type="Proteomes" id="UP000481153">
    <property type="component" value="Unassembled WGS sequence"/>
</dbReference>
<sequence length="205" mass="21914">MIWRACSVVVHLCRRRGLSTVPTNWDAESKRKVLERLSRVPSDDLANIAARIDERAIVYLSSLLPAVSTTTSATVPEPTPLQLRQLMLRSMAPFIGFGFVDNSIMILAGDYIDITLGVSLGISSMAAAGLGNAVSDVAGIGLGGVIESWASQLGLADPKLSQSQRLLRSAQIARYAGSTIGIVIGCLLGMCPLLFIDTKEDKLKE</sequence>
<keyword evidence="2 5" id="KW-0812">Transmembrane</keyword>
<keyword evidence="7" id="KW-1185">Reference proteome</keyword>
<dbReference type="EMBL" id="VJMJ01000169">
    <property type="protein sequence ID" value="KAF0729091.1"/>
    <property type="molecule type" value="Genomic_DNA"/>
</dbReference>
<feature type="transmembrane region" description="Helical" evidence="5">
    <location>
        <begin position="175"/>
        <end position="196"/>
    </location>
</feature>
<gene>
    <name evidence="6" type="ORF">Ae201684_013227</name>
</gene>
<organism evidence="6 7">
    <name type="scientific">Aphanomyces euteiches</name>
    <dbReference type="NCBI Taxonomy" id="100861"/>
    <lineage>
        <taxon>Eukaryota</taxon>
        <taxon>Sar</taxon>
        <taxon>Stramenopiles</taxon>
        <taxon>Oomycota</taxon>
        <taxon>Saprolegniomycetes</taxon>
        <taxon>Saprolegniales</taxon>
        <taxon>Verrucalvaceae</taxon>
        <taxon>Aphanomyces</taxon>
    </lineage>
</organism>
<dbReference type="PANTHER" id="PTHR21706">
    <property type="entry name" value="TRANSMEMBRANE PROTEIN 65"/>
    <property type="match status" value="1"/>
</dbReference>
<comment type="caution">
    <text evidence="6">The sequence shown here is derived from an EMBL/GenBank/DDBJ whole genome shotgun (WGS) entry which is preliminary data.</text>
</comment>